<dbReference type="Pfam" id="PF00722">
    <property type="entry name" value="Glyco_hydro_16"/>
    <property type="match status" value="1"/>
</dbReference>
<evidence type="ECO:0000313" key="4">
    <source>
        <dbReference type="EMBL" id="KAJ4432697.1"/>
    </source>
</evidence>
<dbReference type="SUPFAM" id="SSF49899">
    <property type="entry name" value="Concanavalin A-like lectins/glucanases"/>
    <property type="match status" value="1"/>
</dbReference>
<feature type="domain" description="GH16" evidence="3">
    <location>
        <begin position="32"/>
        <end position="266"/>
    </location>
</feature>
<gene>
    <name evidence="4" type="ORF">ANN_21320</name>
</gene>
<dbReference type="Proteomes" id="UP001148838">
    <property type="component" value="Unassembled WGS sequence"/>
</dbReference>
<comment type="similarity">
    <text evidence="1">Belongs to the glycosyl hydrolase 16 family.</text>
</comment>
<evidence type="ECO:0000256" key="1">
    <source>
        <dbReference type="ARBA" id="ARBA00006865"/>
    </source>
</evidence>
<sequence>MSCGVTNIAVVIIVIVIVLIIIIIIIIIIIMIYFQGLIFPIRSILSYSCKPVIVKLLLRRVHLFPFRAAGEDIVLPVQSARIRTINSFSFLHGRLEVRAKMPRGDWIWPAAIWMKPRYNEYGPWPSSGEIDIIEVRSNKKLTNSAGVSQGIDKMGATLHFGLNSSYNIWRPTHWELSIEETGRDFSDDFHIFGLEWTADYINFTVDGKTIGSRGVPPGGFWHLGGFDKIPGATNIWADGEPMAPFDKEVIKISTYLDNTTFPIFTL</sequence>
<dbReference type="EMBL" id="JAJSOF020000029">
    <property type="protein sequence ID" value="KAJ4432697.1"/>
    <property type="molecule type" value="Genomic_DNA"/>
</dbReference>
<dbReference type="InterPro" id="IPR050546">
    <property type="entry name" value="Glycosyl_Hydrlase_16"/>
</dbReference>
<dbReference type="PANTHER" id="PTHR10963">
    <property type="entry name" value="GLYCOSYL HYDROLASE-RELATED"/>
    <property type="match status" value="1"/>
</dbReference>
<dbReference type="Gene3D" id="2.60.120.200">
    <property type="match status" value="1"/>
</dbReference>
<organism evidence="4 5">
    <name type="scientific">Periplaneta americana</name>
    <name type="common">American cockroach</name>
    <name type="synonym">Blatta americana</name>
    <dbReference type="NCBI Taxonomy" id="6978"/>
    <lineage>
        <taxon>Eukaryota</taxon>
        <taxon>Metazoa</taxon>
        <taxon>Ecdysozoa</taxon>
        <taxon>Arthropoda</taxon>
        <taxon>Hexapoda</taxon>
        <taxon>Insecta</taxon>
        <taxon>Pterygota</taxon>
        <taxon>Neoptera</taxon>
        <taxon>Polyneoptera</taxon>
        <taxon>Dictyoptera</taxon>
        <taxon>Blattodea</taxon>
        <taxon>Blattoidea</taxon>
        <taxon>Blattidae</taxon>
        <taxon>Blattinae</taxon>
        <taxon>Periplaneta</taxon>
    </lineage>
</organism>
<dbReference type="PROSITE" id="PS51762">
    <property type="entry name" value="GH16_2"/>
    <property type="match status" value="1"/>
</dbReference>
<keyword evidence="2" id="KW-0472">Membrane</keyword>
<keyword evidence="2" id="KW-0812">Transmembrane</keyword>
<evidence type="ECO:0000259" key="3">
    <source>
        <dbReference type="PROSITE" id="PS51762"/>
    </source>
</evidence>
<feature type="non-terminal residue" evidence="4">
    <location>
        <position position="266"/>
    </location>
</feature>
<evidence type="ECO:0000256" key="2">
    <source>
        <dbReference type="SAM" id="Phobius"/>
    </source>
</evidence>
<feature type="transmembrane region" description="Helical" evidence="2">
    <location>
        <begin position="6"/>
        <end position="34"/>
    </location>
</feature>
<keyword evidence="5" id="KW-1185">Reference proteome</keyword>
<comment type="caution">
    <text evidence="4">The sequence shown here is derived from an EMBL/GenBank/DDBJ whole genome shotgun (WGS) entry which is preliminary data.</text>
</comment>
<protein>
    <recommendedName>
        <fullName evidence="3">GH16 domain-containing protein</fullName>
    </recommendedName>
</protein>
<reference evidence="4 5" key="1">
    <citation type="journal article" date="2022" name="Allergy">
        <title>Genome assembly and annotation of Periplaneta americana reveal a comprehensive cockroach allergen profile.</title>
        <authorList>
            <person name="Wang L."/>
            <person name="Xiong Q."/>
            <person name="Saelim N."/>
            <person name="Wang L."/>
            <person name="Nong W."/>
            <person name="Wan A.T."/>
            <person name="Shi M."/>
            <person name="Liu X."/>
            <person name="Cao Q."/>
            <person name="Hui J.H.L."/>
            <person name="Sookrung N."/>
            <person name="Leung T.F."/>
            <person name="Tungtrongchitr A."/>
            <person name="Tsui S.K.W."/>
        </authorList>
    </citation>
    <scope>NUCLEOTIDE SEQUENCE [LARGE SCALE GENOMIC DNA]</scope>
    <source>
        <strain evidence="4">PWHHKU_190912</strain>
    </source>
</reference>
<name>A0ABQ8SGA5_PERAM</name>
<keyword evidence="2" id="KW-1133">Transmembrane helix</keyword>
<accession>A0ABQ8SGA5</accession>
<evidence type="ECO:0000313" key="5">
    <source>
        <dbReference type="Proteomes" id="UP001148838"/>
    </source>
</evidence>
<proteinExistence type="inferred from homology"/>
<dbReference type="InterPro" id="IPR000757">
    <property type="entry name" value="Beta-glucanase-like"/>
</dbReference>
<dbReference type="PANTHER" id="PTHR10963:SF55">
    <property type="entry name" value="GLYCOSIDE HYDROLASE FAMILY 16 PROTEIN"/>
    <property type="match status" value="1"/>
</dbReference>
<dbReference type="InterPro" id="IPR013320">
    <property type="entry name" value="ConA-like_dom_sf"/>
</dbReference>